<keyword evidence="1" id="KW-0812">Transmembrane</keyword>
<gene>
    <name evidence="3" type="ORF">FWK35_00004762</name>
</gene>
<evidence type="ECO:0000313" key="3">
    <source>
        <dbReference type="EMBL" id="KAF0756111.1"/>
    </source>
</evidence>
<evidence type="ECO:0000256" key="1">
    <source>
        <dbReference type="SAM" id="Phobius"/>
    </source>
</evidence>
<dbReference type="OrthoDB" id="6600797at2759"/>
<name>A0A6G0YHI4_APHCR</name>
<dbReference type="InterPro" id="IPR029526">
    <property type="entry name" value="PGBD"/>
</dbReference>
<sequence>MRKQINQRLYNPTKIIAIDKSMIKFKGCHSAKQYLPKKPIKRGYKVWALADKNGYLWNFDLYIGKSGDLAGKNLGARVIKQLCQPLQNKNHHLYFDNYFTNYPLMTFLKTKNIHAYKELKTCEYDWRVDQYSTSIVKWKDKRCVSLLSNFRDPKDVETVQRKAKDENISYVPCPSVLKDYNQNMNCVDRFDQNKKTCQIDRKSKKWWHRIFFHLIDVAILNAFVIYTQKTGSKIKMKDFRRQISTELV</sequence>
<keyword evidence="1" id="KW-0472">Membrane</keyword>
<evidence type="ECO:0000259" key="2">
    <source>
        <dbReference type="Pfam" id="PF13843"/>
    </source>
</evidence>
<keyword evidence="4" id="KW-1185">Reference proteome</keyword>
<protein>
    <submittedName>
        <fullName evidence="3">PiggyBac transposable element-derived protein 4-like</fullName>
    </submittedName>
</protein>
<keyword evidence="1" id="KW-1133">Transmembrane helix</keyword>
<comment type="caution">
    <text evidence="3">The sequence shown here is derived from an EMBL/GenBank/DDBJ whole genome shotgun (WGS) entry which is preliminary data.</text>
</comment>
<dbReference type="AlphaFoldDB" id="A0A6G0YHI4"/>
<accession>A0A6G0YHI4</accession>
<dbReference type="PANTHER" id="PTHR46599:SF3">
    <property type="entry name" value="PIGGYBAC TRANSPOSABLE ELEMENT-DERIVED PROTEIN 4"/>
    <property type="match status" value="1"/>
</dbReference>
<proteinExistence type="predicted"/>
<reference evidence="3 4" key="1">
    <citation type="submission" date="2019-08" db="EMBL/GenBank/DDBJ databases">
        <title>Whole genome of Aphis craccivora.</title>
        <authorList>
            <person name="Voronova N.V."/>
            <person name="Shulinski R.S."/>
            <person name="Bandarenka Y.V."/>
            <person name="Zhorov D.G."/>
            <person name="Warner D."/>
        </authorList>
    </citation>
    <scope>NUCLEOTIDE SEQUENCE [LARGE SCALE GENOMIC DNA]</scope>
    <source>
        <strain evidence="3">180601</strain>
        <tissue evidence="3">Whole Body</tissue>
    </source>
</reference>
<organism evidence="3 4">
    <name type="scientific">Aphis craccivora</name>
    <name type="common">Cowpea aphid</name>
    <dbReference type="NCBI Taxonomy" id="307492"/>
    <lineage>
        <taxon>Eukaryota</taxon>
        <taxon>Metazoa</taxon>
        <taxon>Ecdysozoa</taxon>
        <taxon>Arthropoda</taxon>
        <taxon>Hexapoda</taxon>
        <taxon>Insecta</taxon>
        <taxon>Pterygota</taxon>
        <taxon>Neoptera</taxon>
        <taxon>Paraneoptera</taxon>
        <taxon>Hemiptera</taxon>
        <taxon>Sternorrhyncha</taxon>
        <taxon>Aphidomorpha</taxon>
        <taxon>Aphidoidea</taxon>
        <taxon>Aphididae</taxon>
        <taxon>Aphidini</taxon>
        <taxon>Aphis</taxon>
        <taxon>Aphis</taxon>
    </lineage>
</organism>
<dbReference type="Proteomes" id="UP000478052">
    <property type="component" value="Unassembled WGS sequence"/>
</dbReference>
<dbReference type="EMBL" id="VUJU01003938">
    <property type="protein sequence ID" value="KAF0756111.1"/>
    <property type="molecule type" value="Genomic_DNA"/>
</dbReference>
<dbReference type="PANTHER" id="PTHR46599">
    <property type="entry name" value="PIGGYBAC TRANSPOSABLE ELEMENT-DERIVED PROTEIN 4"/>
    <property type="match status" value="1"/>
</dbReference>
<evidence type="ECO:0000313" key="4">
    <source>
        <dbReference type="Proteomes" id="UP000478052"/>
    </source>
</evidence>
<dbReference type="Pfam" id="PF13843">
    <property type="entry name" value="DDE_Tnp_1_7"/>
    <property type="match status" value="1"/>
</dbReference>
<feature type="domain" description="PiggyBac transposable element-derived protein" evidence="2">
    <location>
        <begin position="7"/>
        <end position="223"/>
    </location>
</feature>
<feature type="transmembrane region" description="Helical" evidence="1">
    <location>
        <begin position="206"/>
        <end position="227"/>
    </location>
</feature>